<protein>
    <submittedName>
        <fullName evidence="2">Uncharacterized protein</fullName>
    </submittedName>
</protein>
<accession>A0AAD2CJ22</accession>
<dbReference type="AlphaFoldDB" id="A0AAD2CJ22"/>
<name>A0AAD2CJ22_9STRA</name>
<gene>
    <name evidence="2" type="ORF">CYCCA115_LOCUS4778</name>
</gene>
<sequence length="451" mass="49488">MIDPATTKSLYKAIEKLNRPLDQVDLLILCNSNKEIFGEKGGDKRRSVQKFFGNIKRRSARTYERKLLEFGIPPSDATRAWIAQEDRNPSPDSATTTLGEEVSMNGGDGGGGDDVSEMTNMFQNNFTVNSAPQQHSPYAVNTPLKRESPPSSSPIQHSPYTNNSFHSSPPQTMVNNQQGNLFTQPAATVPRTPQKSTGTPITQGSPNFSTSSAFSSPEQAAGVSTQFGGGFAGPPAQTQNHHFGGGFGGASTQTQNRHYHEGSRENPEVIYINLQHPERNGRFDVKVNSKRVCNGVARHSLHLQSGTGPKNVPDWSATLDNSNPAMFGRVILVQGPSRDSYYSSVKSVPSPDGSDINDAHAEADYEIASDPTRKTKYWRLILPEGWELDNLALSDHMLNINKKFIVTTDVVEGYEFNQLLVQWEIAKRDGARITAQHKNENISLGSIFGKK</sequence>
<dbReference type="Proteomes" id="UP001295423">
    <property type="component" value="Unassembled WGS sequence"/>
</dbReference>
<keyword evidence="3" id="KW-1185">Reference proteome</keyword>
<feature type="compositionally biased region" description="Low complexity" evidence="1">
    <location>
        <begin position="205"/>
        <end position="217"/>
    </location>
</feature>
<evidence type="ECO:0000313" key="2">
    <source>
        <dbReference type="EMBL" id="CAJ1935491.1"/>
    </source>
</evidence>
<organism evidence="2 3">
    <name type="scientific">Cylindrotheca closterium</name>
    <dbReference type="NCBI Taxonomy" id="2856"/>
    <lineage>
        <taxon>Eukaryota</taxon>
        <taxon>Sar</taxon>
        <taxon>Stramenopiles</taxon>
        <taxon>Ochrophyta</taxon>
        <taxon>Bacillariophyta</taxon>
        <taxon>Bacillariophyceae</taxon>
        <taxon>Bacillariophycidae</taxon>
        <taxon>Bacillariales</taxon>
        <taxon>Bacillariaceae</taxon>
        <taxon>Cylindrotheca</taxon>
    </lineage>
</organism>
<feature type="region of interest" description="Disordered" evidence="1">
    <location>
        <begin position="128"/>
        <end position="262"/>
    </location>
</feature>
<feature type="region of interest" description="Disordered" evidence="1">
    <location>
        <begin position="82"/>
        <end position="110"/>
    </location>
</feature>
<evidence type="ECO:0000313" key="3">
    <source>
        <dbReference type="Proteomes" id="UP001295423"/>
    </source>
</evidence>
<dbReference type="EMBL" id="CAKOGP040000480">
    <property type="protein sequence ID" value="CAJ1935491.1"/>
    <property type="molecule type" value="Genomic_DNA"/>
</dbReference>
<evidence type="ECO:0000256" key="1">
    <source>
        <dbReference type="SAM" id="MobiDB-lite"/>
    </source>
</evidence>
<feature type="compositionally biased region" description="Polar residues" evidence="1">
    <location>
        <begin position="155"/>
        <end position="204"/>
    </location>
</feature>
<reference evidence="2" key="1">
    <citation type="submission" date="2023-08" db="EMBL/GenBank/DDBJ databases">
        <authorList>
            <person name="Audoor S."/>
            <person name="Bilcke G."/>
        </authorList>
    </citation>
    <scope>NUCLEOTIDE SEQUENCE</scope>
</reference>
<proteinExistence type="predicted"/>
<comment type="caution">
    <text evidence="2">The sequence shown here is derived from an EMBL/GenBank/DDBJ whole genome shotgun (WGS) entry which is preliminary data.</text>
</comment>